<dbReference type="GO" id="GO:0005886">
    <property type="term" value="C:plasma membrane"/>
    <property type="evidence" value="ECO:0007669"/>
    <property type="project" value="UniProtKB-SubCell"/>
</dbReference>
<evidence type="ECO:0000256" key="7">
    <source>
        <dbReference type="ARBA" id="ARBA00022692"/>
    </source>
</evidence>
<dbReference type="CDD" id="cd17546">
    <property type="entry name" value="REC_hyHK_CKI1_RcsC-like"/>
    <property type="match status" value="1"/>
</dbReference>
<dbReference type="InterPro" id="IPR011006">
    <property type="entry name" value="CheY-like_superfamily"/>
</dbReference>
<dbReference type="SUPFAM" id="SSF55874">
    <property type="entry name" value="ATPase domain of HSP90 chaperone/DNA topoisomerase II/histidine kinase"/>
    <property type="match status" value="1"/>
</dbReference>
<dbReference type="InterPro" id="IPR000700">
    <property type="entry name" value="PAS-assoc_C"/>
</dbReference>
<dbReference type="Pfam" id="PF02518">
    <property type="entry name" value="HATPase_c"/>
    <property type="match status" value="1"/>
</dbReference>
<feature type="transmembrane region" description="Helical" evidence="17">
    <location>
        <begin position="71"/>
        <end position="99"/>
    </location>
</feature>
<dbReference type="FunFam" id="1.10.287.130:FF:000002">
    <property type="entry name" value="Two-component osmosensing histidine kinase"/>
    <property type="match status" value="1"/>
</dbReference>
<keyword evidence="6" id="KW-0808">Transferase</keyword>
<dbReference type="FunFam" id="3.30.565.10:FF:000010">
    <property type="entry name" value="Sensor histidine kinase RcsC"/>
    <property type="match status" value="1"/>
</dbReference>
<dbReference type="GO" id="GO:0005524">
    <property type="term" value="F:ATP binding"/>
    <property type="evidence" value="ECO:0007669"/>
    <property type="project" value="UniProtKB-KW"/>
</dbReference>
<proteinExistence type="predicted"/>
<reference evidence="22 23" key="1">
    <citation type="submission" date="2018-06" db="EMBL/GenBank/DDBJ databases">
        <title>Complete genome of Desulfovibrio indonesiensis P37SLT.</title>
        <authorList>
            <person name="Crispim J.S."/>
            <person name="Vidigal P.M.P."/>
            <person name="Silva L.C.F."/>
            <person name="Laguardia C.N."/>
            <person name="Araujo L.C."/>
            <person name="Dias R.S."/>
            <person name="Sousa M.P."/>
            <person name="Paula S.O."/>
            <person name="Silva C."/>
        </authorList>
    </citation>
    <scope>NUCLEOTIDE SEQUENCE [LARGE SCALE GENOMIC DNA]</scope>
    <source>
        <strain evidence="22 23">P37SLT</strain>
    </source>
</reference>
<dbReference type="SMART" id="SM00388">
    <property type="entry name" value="HisKA"/>
    <property type="match status" value="1"/>
</dbReference>
<comment type="catalytic activity">
    <reaction evidence="1">
        <text>ATP + protein L-histidine = ADP + protein N-phospho-L-histidine.</text>
        <dbReference type="EC" id="2.7.13.3"/>
    </reaction>
</comment>
<feature type="domain" description="PAS" evidence="20">
    <location>
        <begin position="577"/>
        <end position="648"/>
    </location>
</feature>
<dbReference type="PANTHER" id="PTHR45339:SF1">
    <property type="entry name" value="HYBRID SIGNAL TRANSDUCTION HISTIDINE KINASE J"/>
    <property type="match status" value="1"/>
</dbReference>
<feature type="domain" description="PAS" evidence="20">
    <location>
        <begin position="203"/>
        <end position="273"/>
    </location>
</feature>
<dbReference type="AlphaFoldDB" id="A0A7M3MB20"/>
<comment type="subcellular location">
    <subcellularLocation>
        <location evidence="2">Cell membrane</location>
        <topology evidence="2">Multi-pass membrane protein</topology>
    </subcellularLocation>
</comment>
<dbReference type="Pfam" id="PF00989">
    <property type="entry name" value="PAS"/>
    <property type="match status" value="1"/>
</dbReference>
<dbReference type="InterPro" id="IPR011620">
    <property type="entry name" value="Sig_transdc_His_kinase_LytS_TM"/>
</dbReference>
<evidence type="ECO:0000259" key="19">
    <source>
        <dbReference type="PROSITE" id="PS50110"/>
    </source>
</evidence>
<keyword evidence="9" id="KW-0418">Kinase</keyword>
<dbReference type="Gene3D" id="3.40.50.2300">
    <property type="match status" value="1"/>
</dbReference>
<dbReference type="Pfam" id="PF07694">
    <property type="entry name" value="5TM-5TMR_LYT"/>
    <property type="match status" value="1"/>
</dbReference>
<dbReference type="InterPro" id="IPR036890">
    <property type="entry name" value="HATPase_C_sf"/>
</dbReference>
<keyword evidence="8" id="KW-0547">Nucleotide-binding</keyword>
<sequence>MLESSPLAPMINNAALLISLGLLYDVLLAKERGLQGGLQKALVGLILGGIGVAVMLTSWQYEPGVVFDTRSILLSVAALFYGVAPAVLAMVITAVFRIFQGGAGVLTGVLVIVVSTCLGLAWRHALRDRLQEITIRQLYLFGIVVHVAMLAAMLTLPWAIARSVLASISLPVILVYPVATALLGRLMASRLVHKLRERRIAESEAKNRSYVENAPYGIVVADEQGRYVEVNNAGCSITGYDREELLGMRFLDITPVEAHERVLADFESLRAKGKLNATYPFLHKEDGQRLWRVEAVKLSEARYMGFVEDITLQSEIADALRQSEERFRLLVEEAPDAIFVQTHQRFAYLNQKALDIFGAEQPEDLQGRFVLERFHPDDRGNVIRRIRRLNENREAVPLVEERCLRVDGSNFEAEVSAVPVRWEGEDGALVFFRDISERKALERELEKTKAILQAAMDHSQAGIAIADAPDGRMRYVNEAGLRIRGEDDKESAGRADMSSYPTSWDIRRLDGTPYKAEEVPLARAILHGEACSEEFLVGRPDGGERIVLGNAAPVFDAQGKVTAGVIVFLDVTERKKVEVELERIFTLSLDMICIVDIRAERFLKVNPAFTHTLGWSAEELCATQFNEFIHPDDVVPTKSVVADELRLGKKVVNFENRYRCKDGGYRWLSWVSHPDPKQGLAYAVAHDVTGRKRFEEQLIAAREAAESASRSKSEFLANMSHEIRTPLNGILGMLQLLQTTSLDTEQEEYAETAIQSSKRLTKLLSDILDISRVEAGRLEMGRESFDIVEAMQSVEQLFAPVAGQKDLAFKTGVDPAIPRNLLGDSTRIQQVLCNLVSNAIKFTDHGHVTMEATLVQSGNDRVRVLFTVSDTGIGIPDHFFGELFEAFTQAEANSRRNYQGAGLGLVISKKLVDLMGGTITVESEEGSGTTFNVTVPFELVEPQPYVEPDASSGAAPVRLRILLAEDDPASQFAMTKMLERTGHEVTAVNNGEQAIAALRGSSFDLVVMDIQMPVMDGVLATKAIRGGEAGPQNAHIPVIAMTAFAMAGDREALLDAGMNAYLAKPVEMEELEEVVGEFANSRAAEA</sequence>
<keyword evidence="11 17" id="KW-1133">Transmembrane helix</keyword>
<name>A0A7M3MB20_9BACT</name>
<feature type="transmembrane region" description="Helical" evidence="17">
    <location>
        <begin position="166"/>
        <end position="188"/>
    </location>
</feature>
<keyword evidence="10" id="KW-0067">ATP-binding</keyword>
<dbReference type="SMART" id="SM00086">
    <property type="entry name" value="PAC"/>
    <property type="match status" value="3"/>
</dbReference>
<evidence type="ECO:0000256" key="15">
    <source>
        <dbReference type="ARBA" id="ARBA00068150"/>
    </source>
</evidence>
<dbReference type="InterPro" id="IPR005467">
    <property type="entry name" value="His_kinase_dom"/>
</dbReference>
<keyword evidence="23" id="KW-1185">Reference proteome</keyword>
<evidence type="ECO:0000259" key="21">
    <source>
        <dbReference type="PROSITE" id="PS50113"/>
    </source>
</evidence>
<dbReference type="SUPFAM" id="SSF47384">
    <property type="entry name" value="Homodimeric domain of signal transducing histidine kinase"/>
    <property type="match status" value="1"/>
</dbReference>
<evidence type="ECO:0000256" key="6">
    <source>
        <dbReference type="ARBA" id="ARBA00022679"/>
    </source>
</evidence>
<feature type="domain" description="Histidine kinase" evidence="18">
    <location>
        <begin position="718"/>
        <end position="939"/>
    </location>
</feature>
<dbReference type="InterPro" id="IPR001610">
    <property type="entry name" value="PAC"/>
</dbReference>
<feature type="domain" description="PAC" evidence="21">
    <location>
        <begin position="531"/>
        <end position="583"/>
    </location>
</feature>
<organism evidence="22 23">
    <name type="scientific">Oceanidesulfovibrio indonesiensis</name>
    <dbReference type="NCBI Taxonomy" id="54767"/>
    <lineage>
        <taxon>Bacteria</taxon>
        <taxon>Pseudomonadati</taxon>
        <taxon>Thermodesulfobacteriota</taxon>
        <taxon>Desulfovibrionia</taxon>
        <taxon>Desulfovibrionales</taxon>
        <taxon>Desulfovibrionaceae</taxon>
        <taxon>Oceanidesulfovibrio</taxon>
    </lineage>
</organism>
<dbReference type="Pfam" id="PF08447">
    <property type="entry name" value="PAS_3"/>
    <property type="match status" value="1"/>
</dbReference>
<dbReference type="Pfam" id="PF00512">
    <property type="entry name" value="HisKA"/>
    <property type="match status" value="1"/>
</dbReference>
<evidence type="ECO:0000256" key="14">
    <source>
        <dbReference type="ARBA" id="ARBA00064003"/>
    </source>
</evidence>
<feature type="domain" description="PAC" evidence="21">
    <location>
        <begin position="397"/>
        <end position="447"/>
    </location>
</feature>
<dbReference type="InterPro" id="IPR036097">
    <property type="entry name" value="HisK_dim/P_sf"/>
</dbReference>
<evidence type="ECO:0000313" key="23">
    <source>
        <dbReference type="Proteomes" id="UP000448292"/>
    </source>
</evidence>
<comment type="subunit">
    <text evidence="14">At low DSF concentrations, interacts with RpfF.</text>
</comment>
<dbReference type="SMART" id="SM00448">
    <property type="entry name" value="REC"/>
    <property type="match status" value="1"/>
</dbReference>
<dbReference type="PANTHER" id="PTHR45339">
    <property type="entry name" value="HYBRID SIGNAL TRANSDUCTION HISTIDINE KINASE J"/>
    <property type="match status" value="1"/>
</dbReference>
<evidence type="ECO:0000259" key="18">
    <source>
        <dbReference type="PROSITE" id="PS50109"/>
    </source>
</evidence>
<evidence type="ECO:0000256" key="2">
    <source>
        <dbReference type="ARBA" id="ARBA00004651"/>
    </source>
</evidence>
<dbReference type="Gene3D" id="3.30.565.10">
    <property type="entry name" value="Histidine kinase-like ATPase, C-terminal domain"/>
    <property type="match status" value="1"/>
</dbReference>
<dbReference type="GO" id="GO:0071555">
    <property type="term" value="P:cell wall organization"/>
    <property type="evidence" value="ECO:0007669"/>
    <property type="project" value="InterPro"/>
</dbReference>
<comment type="caution">
    <text evidence="22">The sequence shown here is derived from an EMBL/GenBank/DDBJ whole genome shotgun (WGS) entry which is preliminary data.</text>
</comment>
<evidence type="ECO:0000256" key="12">
    <source>
        <dbReference type="ARBA" id="ARBA00023012"/>
    </source>
</evidence>
<evidence type="ECO:0000256" key="5">
    <source>
        <dbReference type="ARBA" id="ARBA00022553"/>
    </source>
</evidence>
<dbReference type="CDD" id="cd00082">
    <property type="entry name" value="HisKA"/>
    <property type="match status" value="1"/>
</dbReference>
<protein>
    <recommendedName>
        <fullName evidence="15">Sensory/regulatory protein RpfC</fullName>
        <ecNumber evidence="3">2.7.13.3</ecNumber>
    </recommendedName>
</protein>
<dbReference type="NCBIfam" id="TIGR00229">
    <property type="entry name" value="sensory_box"/>
    <property type="match status" value="4"/>
</dbReference>
<evidence type="ECO:0000256" key="16">
    <source>
        <dbReference type="PROSITE-ProRule" id="PRU00169"/>
    </source>
</evidence>
<accession>A0A7M3MB20</accession>
<dbReference type="CDD" id="cd16922">
    <property type="entry name" value="HATPase_EvgS-ArcB-TorS-like"/>
    <property type="match status" value="1"/>
</dbReference>
<dbReference type="PROSITE" id="PS50113">
    <property type="entry name" value="PAC"/>
    <property type="match status" value="2"/>
</dbReference>
<dbReference type="InterPro" id="IPR035965">
    <property type="entry name" value="PAS-like_dom_sf"/>
</dbReference>
<evidence type="ECO:0000256" key="4">
    <source>
        <dbReference type="ARBA" id="ARBA00022475"/>
    </source>
</evidence>
<evidence type="ECO:0000256" key="13">
    <source>
        <dbReference type="ARBA" id="ARBA00023136"/>
    </source>
</evidence>
<evidence type="ECO:0000256" key="1">
    <source>
        <dbReference type="ARBA" id="ARBA00000085"/>
    </source>
</evidence>
<feature type="transmembrane region" description="Helical" evidence="17">
    <location>
        <begin position="39"/>
        <end position="59"/>
    </location>
</feature>
<dbReference type="InterPro" id="IPR003594">
    <property type="entry name" value="HATPase_dom"/>
</dbReference>
<dbReference type="GO" id="GO:0000155">
    <property type="term" value="F:phosphorelay sensor kinase activity"/>
    <property type="evidence" value="ECO:0007669"/>
    <property type="project" value="InterPro"/>
</dbReference>
<dbReference type="Proteomes" id="UP000448292">
    <property type="component" value="Unassembled WGS sequence"/>
</dbReference>
<dbReference type="SUPFAM" id="SSF52172">
    <property type="entry name" value="CheY-like"/>
    <property type="match status" value="1"/>
</dbReference>
<gene>
    <name evidence="22" type="ORF">DPQ33_15835</name>
</gene>
<keyword evidence="4" id="KW-1003">Cell membrane</keyword>
<dbReference type="Gene3D" id="3.30.450.20">
    <property type="entry name" value="PAS domain"/>
    <property type="match status" value="4"/>
</dbReference>
<dbReference type="PRINTS" id="PR00344">
    <property type="entry name" value="BCTRLSENSOR"/>
</dbReference>
<evidence type="ECO:0000256" key="3">
    <source>
        <dbReference type="ARBA" id="ARBA00012438"/>
    </source>
</evidence>
<evidence type="ECO:0000256" key="10">
    <source>
        <dbReference type="ARBA" id="ARBA00022840"/>
    </source>
</evidence>
<dbReference type="EC" id="2.7.13.3" evidence="3"/>
<dbReference type="SUPFAM" id="SSF55785">
    <property type="entry name" value="PYP-like sensor domain (PAS domain)"/>
    <property type="match status" value="4"/>
</dbReference>
<dbReference type="Pfam" id="PF00072">
    <property type="entry name" value="Response_reg"/>
    <property type="match status" value="1"/>
</dbReference>
<dbReference type="InterPro" id="IPR013655">
    <property type="entry name" value="PAS_fold_3"/>
</dbReference>
<feature type="domain" description="Response regulatory" evidence="19">
    <location>
        <begin position="960"/>
        <end position="1079"/>
    </location>
</feature>
<evidence type="ECO:0000259" key="20">
    <source>
        <dbReference type="PROSITE" id="PS50112"/>
    </source>
</evidence>
<feature type="domain" description="PAS" evidence="20">
    <location>
        <begin position="323"/>
        <end position="393"/>
    </location>
</feature>
<evidence type="ECO:0000256" key="9">
    <source>
        <dbReference type="ARBA" id="ARBA00022777"/>
    </source>
</evidence>
<dbReference type="InterPro" id="IPR013767">
    <property type="entry name" value="PAS_fold"/>
</dbReference>
<feature type="transmembrane region" description="Helical" evidence="17">
    <location>
        <begin position="138"/>
        <end position="160"/>
    </location>
</feature>
<dbReference type="SMART" id="SM00091">
    <property type="entry name" value="PAS"/>
    <property type="match status" value="4"/>
</dbReference>
<dbReference type="InterPro" id="IPR004358">
    <property type="entry name" value="Sig_transdc_His_kin-like_C"/>
</dbReference>
<evidence type="ECO:0000313" key="22">
    <source>
        <dbReference type="EMBL" id="TVM15164.1"/>
    </source>
</evidence>
<dbReference type="InterPro" id="IPR013656">
    <property type="entry name" value="PAS_4"/>
</dbReference>
<dbReference type="RefSeq" id="WP_144304201.1">
    <property type="nucleotide sequence ID" value="NZ_QMIE01000018.1"/>
</dbReference>
<dbReference type="PROSITE" id="PS50109">
    <property type="entry name" value="HIS_KIN"/>
    <property type="match status" value="1"/>
</dbReference>
<dbReference type="InterPro" id="IPR003661">
    <property type="entry name" value="HisK_dim/P_dom"/>
</dbReference>
<dbReference type="SMART" id="SM00387">
    <property type="entry name" value="HATPase_c"/>
    <property type="match status" value="1"/>
</dbReference>
<evidence type="ECO:0000256" key="17">
    <source>
        <dbReference type="SAM" id="Phobius"/>
    </source>
</evidence>
<keyword evidence="7 17" id="KW-0812">Transmembrane</keyword>
<dbReference type="OrthoDB" id="5438911at2"/>
<keyword evidence="5 16" id="KW-0597">Phosphoprotein</keyword>
<dbReference type="GO" id="GO:0006355">
    <property type="term" value="P:regulation of DNA-templated transcription"/>
    <property type="evidence" value="ECO:0007669"/>
    <property type="project" value="InterPro"/>
</dbReference>
<dbReference type="Gene3D" id="1.10.287.130">
    <property type="match status" value="1"/>
</dbReference>
<dbReference type="PROSITE" id="PS50110">
    <property type="entry name" value="RESPONSE_REGULATORY"/>
    <property type="match status" value="1"/>
</dbReference>
<dbReference type="CDD" id="cd00130">
    <property type="entry name" value="PAS"/>
    <property type="match status" value="3"/>
</dbReference>
<feature type="transmembrane region" description="Helical" evidence="17">
    <location>
        <begin position="105"/>
        <end position="126"/>
    </location>
</feature>
<dbReference type="PROSITE" id="PS50112">
    <property type="entry name" value="PAS"/>
    <property type="match status" value="3"/>
</dbReference>
<keyword evidence="13 17" id="KW-0472">Membrane</keyword>
<dbReference type="InterPro" id="IPR000014">
    <property type="entry name" value="PAS"/>
</dbReference>
<dbReference type="Pfam" id="PF08448">
    <property type="entry name" value="PAS_4"/>
    <property type="match status" value="2"/>
</dbReference>
<dbReference type="EMBL" id="QMIE01000018">
    <property type="protein sequence ID" value="TVM15164.1"/>
    <property type="molecule type" value="Genomic_DNA"/>
</dbReference>
<evidence type="ECO:0000256" key="11">
    <source>
        <dbReference type="ARBA" id="ARBA00022989"/>
    </source>
</evidence>
<evidence type="ECO:0000256" key="8">
    <source>
        <dbReference type="ARBA" id="ARBA00022741"/>
    </source>
</evidence>
<feature type="modified residue" description="4-aspartylphosphate" evidence="16">
    <location>
        <position position="1009"/>
    </location>
</feature>
<keyword evidence="12" id="KW-0902">Two-component regulatory system</keyword>
<dbReference type="InterPro" id="IPR001789">
    <property type="entry name" value="Sig_transdc_resp-reg_receiver"/>
</dbReference>